<dbReference type="Proteomes" id="UP001291912">
    <property type="component" value="Unassembled WGS sequence"/>
</dbReference>
<evidence type="ECO:0000256" key="2">
    <source>
        <dbReference type="ARBA" id="ARBA00008072"/>
    </source>
</evidence>
<accession>A0ABU5N3C9</accession>
<organism evidence="8 9">
    <name type="scientific">Microbacterium aquimaris</name>
    <dbReference type="NCBI Taxonomy" id="459816"/>
    <lineage>
        <taxon>Bacteria</taxon>
        <taxon>Bacillati</taxon>
        <taxon>Actinomycetota</taxon>
        <taxon>Actinomycetes</taxon>
        <taxon>Micrococcales</taxon>
        <taxon>Microbacteriaceae</taxon>
        <taxon>Microbacterium</taxon>
    </lineage>
</organism>
<evidence type="ECO:0000256" key="6">
    <source>
        <dbReference type="RuleBase" id="RU361277"/>
    </source>
</evidence>
<dbReference type="Pfam" id="PF00107">
    <property type="entry name" value="ADH_zinc_N"/>
    <property type="match status" value="1"/>
</dbReference>
<comment type="caution">
    <text evidence="8">The sequence shown here is derived from an EMBL/GenBank/DDBJ whole genome shotgun (WGS) entry which is preliminary data.</text>
</comment>
<evidence type="ECO:0000313" key="8">
    <source>
        <dbReference type="EMBL" id="MDZ8160607.1"/>
    </source>
</evidence>
<dbReference type="InterPro" id="IPR013154">
    <property type="entry name" value="ADH-like_N"/>
</dbReference>
<dbReference type="PANTHER" id="PTHR43350:SF21">
    <property type="entry name" value="S-NITROSOMYCOTHIOL REDUCTASE MSCR"/>
    <property type="match status" value="1"/>
</dbReference>
<gene>
    <name evidence="8" type="ORF">R2Q92_02085</name>
</gene>
<dbReference type="SUPFAM" id="SSF50129">
    <property type="entry name" value="GroES-like"/>
    <property type="match status" value="2"/>
</dbReference>
<feature type="domain" description="Enoyl reductase (ER)" evidence="7">
    <location>
        <begin position="18"/>
        <end position="366"/>
    </location>
</feature>
<dbReference type="SMART" id="SM00829">
    <property type="entry name" value="PKS_ER"/>
    <property type="match status" value="1"/>
</dbReference>
<protein>
    <submittedName>
        <fullName evidence="8">Alcohol dehydrogenase catalytic domain-containing protein</fullName>
    </submittedName>
</protein>
<evidence type="ECO:0000256" key="4">
    <source>
        <dbReference type="ARBA" id="ARBA00022833"/>
    </source>
</evidence>
<dbReference type="Pfam" id="PF08240">
    <property type="entry name" value="ADH_N"/>
    <property type="match status" value="1"/>
</dbReference>
<comment type="similarity">
    <text evidence="2 6">Belongs to the zinc-containing alcohol dehydrogenase family.</text>
</comment>
<keyword evidence="5" id="KW-0560">Oxidoreductase</keyword>
<dbReference type="InterPro" id="IPR013149">
    <property type="entry name" value="ADH-like_C"/>
</dbReference>
<name>A0ABU5N3C9_9MICO</name>
<comment type="cofactor">
    <cofactor evidence="1 6">
        <name>Zn(2+)</name>
        <dbReference type="ChEBI" id="CHEBI:29105"/>
    </cofactor>
</comment>
<reference evidence="8 9" key="1">
    <citation type="submission" date="2023-10" db="EMBL/GenBank/DDBJ databases">
        <title>Microbacterium xanthum sp. nov., isolated from seaweed.</title>
        <authorList>
            <person name="Lee S.D."/>
        </authorList>
    </citation>
    <scope>NUCLEOTIDE SEQUENCE [LARGE SCALE GENOMIC DNA]</scope>
    <source>
        <strain evidence="8 9">KCTC 19124</strain>
    </source>
</reference>
<proteinExistence type="inferred from homology"/>
<dbReference type="Gene3D" id="3.90.180.10">
    <property type="entry name" value="Medium-chain alcohol dehydrogenases, catalytic domain"/>
    <property type="match status" value="1"/>
</dbReference>
<evidence type="ECO:0000313" key="9">
    <source>
        <dbReference type="Proteomes" id="UP001291912"/>
    </source>
</evidence>
<dbReference type="InterPro" id="IPR002328">
    <property type="entry name" value="ADH_Zn_CS"/>
</dbReference>
<evidence type="ECO:0000256" key="3">
    <source>
        <dbReference type="ARBA" id="ARBA00022723"/>
    </source>
</evidence>
<dbReference type="PANTHER" id="PTHR43350">
    <property type="entry name" value="NAD-DEPENDENT ALCOHOL DEHYDROGENASE"/>
    <property type="match status" value="1"/>
</dbReference>
<dbReference type="EMBL" id="JAWJYN010000001">
    <property type="protein sequence ID" value="MDZ8160607.1"/>
    <property type="molecule type" value="Genomic_DNA"/>
</dbReference>
<evidence type="ECO:0000256" key="1">
    <source>
        <dbReference type="ARBA" id="ARBA00001947"/>
    </source>
</evidence>
<keyword evidence="4 6" id="KW-0862">Zinc</keyword>
<keyword evidence="9" id="KW-1185">Reference proteome</keyword>
<evidence type="ECO:0000259" key="7">
    <source>
        <dbReference type="SMART" id="SM00829"/>
    </source>
</evidence>
<dbReference type="SUPFAM" id="SSF51735">
    <property type="entry name" value="NAD(P)-binding Rossmann-fold domains"/>
    <property type="match status" value="1"/>
</dbReference>
<dbReference type="PROSITE" id="PS00059">
    <property type="entry name" value="ADH_ZINC"/>
    <property type="match status" value="1"/>
</dbReference>
<keyword evidence="3 6" id="KW-0479">Metal-binding</keyword>
<sequence>MKVQAAVLDTPDAARPYATSRPLRVEEFDLEAPGPTEILLRIDAAGLCHSDLSVVDGNRRRPLPMVLGHEASGIVTETGADVHDLSVGDRVVATFLPLCGTCEVCLSGDGRLPCPVGSAANGAGTLIGGGRRLSRGGAPVNHHLGVSGFASHAVLDRRSVVRVGHDVPADIAAVLGCAVLTGGGAVLNAGTPRAGQTVAVVGLGGVGMAALLVAASIEGVHVVGIDANPAKLELAIDLGAHGAMSPAEARDGGLAADVVVECAGVVPAFEAAVALTAPGGKMVTVGLPAPNALAKVSPLELVSGAKQIIGSYLGSAVPARDIPYYEKLWRDGRLPLEKLITSHVALADVNEALDALAEGEAVRQIIDVGGSA</sequence>
<evidence type="ECO:0000256" key="5">
    <source>
        <dbReference type="ARBA" id="ARBA00023002"/>
    </source>
</evidence>
<dbReference type="InterPro" id="IPR020843">
    <property type="entry name" value="ER"/>
</dbReference>
<dbReference type="InterPro" id="IPR011032">
    <property type="entry name" value="GroES-like_sf"/>
</dbReference>
<dbReference type="RefSeq" id="WP_194423307.1">
    <property type="nucleotide sequence ID" value="NZ_BAAAPT010000001.1"/>
</dbReference>
<dbReference type="Gene3D" id="3.40.50.720">
    <property type="entry name" value="NAD(P)-binding Rossmann-like Domain"/>
    <property type="match status" value="1"/>
</dbReference>
<dbReference type="InterPro" id="IPR036291">
    <property type="entry name" value="NAD(P)-bd_dom_sf"/>
</dbReference>